<dbReference type="PANTHER" id="PTHR47619:SF1">
    <property type="entry name" value="EXODEOXYRIBONUCLEASE WALJ"/>
    <property type="match status" value="1"/>
</dbReference>
<dbReference type="InterPro" id="IPR052533">
    <property type="entry name" value="WalJ/YycJ-like"/>
</dbReference>
<name>A0A7J4XNJ3_9BACE</name>
<gene>
    <name evidence="2" type="ORF">F3F73_03390</name>
</gene>
<dbReference type="InterPro" id="IPR001279">
    <property type="entry name" value="Metallo-B-lactamas"/>
</dbReference>
<keyword evidence="2" id="KW-0378">Hydrolase</keyword>
<proteinExistence type="predicted"/>
<organism evidence="2 3">
    <name type="scientific">Bacteroides salyersiae</name>
    <dbReference type="NCBI Taxonomy" id="291644"/>
    <lineage>
        <taxon>Bacteria</taxon>
        <taxon>Pseudomonadati</taxon>
        <taxon>Bacteroidota</taxon>
        <taxon>Bacteroidia</taxon>
        <taxon>Bacteroidales</taxon>
        <taxon>Bacteroidaceae</taxon>
        <taxon>Bacteroides</taxon>
    </lineage>
</organism>
<evidence type="ECO:0000259" key="1">
    <source>
        <dbReference type="Pfam" id="PF00753"/>
    </source>
</evidence>
<accession>A0A7J4XNJ3</accession>
<dbReference type="Gene3D" id="3.60.15.10">
    <property type="entry name" value="Ribonuclease Z/Hydroxyacylglutathione hydrolase-like"/>
    <property type="match status" value="1"/>
</dbReference>
<dbReference type="PANTHER" id="PTHR47619">
    <property type="entry name" value="METALLO-HYDROLASE YYCJ-RELATED"/>
    <property type="match status" value="1"/>
</dbReference>
<dbReference type="AlphaFoldDB" id="A0A7J4XNJ3"/>
<sequence>MGCMELKVLGSSSSGNCYILDNGSEALIIEAGIRFMEVKKALDFNISKVVGCLITHWHNDHAKYIKSMVDCGFHVLALPEVLENKCVSGSRVKAIQVGKGYVLGGFKVIPFPAYHDVPCVGFLINHSACGNMMFLTDSCQCGYSFPDLNHVLVECNYSDSKLIESINAGRVLPSQRNRLLDSHMELESCKQTLRDNDLSNVMNIVLLHLSSNNSDEPFFVSEVEKLTGKVVYAAKPGLNIHLNRI</sequence>
<dbReference type="Pfam" id="PF00753">
    <property type="entry name" value="Lactamase_B"/>
    <property type="match status" value="1"/>
</dbReference>
<protein>
    <submittedName>
        <fullName evidence="2">MBL fold metallo-hydrolase</fullName>
    </submittedName>
</protein>
<dbReference type="SUPFAM" id="SSF56281">
    <property type="entry name" value="Metallo-hydrolase/oxidoreductase"/>
    <property type="match status" value="1"/>
</dbReference>
<evidence type="ECO:0000313" key="2">
    <source>
        <dbReference type="EMBL" id="KAA3769565.1"/>
    </source>
</evidence>
<comment type="caution">
    <text evidence="2">The sequence shown here is derived from an EMBL/GenBank/DDBJ whole genome shotgun (WGS) entry which is preliminary data.</text>
</comment>
<reference evidence="2 3" key="1">
    <citation type="journal article" date="2019" name="Nat. Med.">
        <title>A library of human gut bacterial isolates paired with longitudinal multiomics data enables mechanistic microbiome research.</title>
        <authorList>
            <person name="Poyet M."/>
            <person name="Groussin M."/>
            <person name="Gibbons S.M."/>
            <person name="Avila-Pacheco J."/>
            <person name="Jiang X."/>
            <person name="Kearney S.M."/>
            <person name="Perrotta A.R."/>
            <person name="Berdy B."/>
            <person name="Zhao S."/>
            <person name="Lieberman T.D."/>
            <person name="Swanson P.K."/>
            <person name="Smith M."/>
            <person name="Roesemann S."/>
            <person name="Alexander J.E."/>
            <person name="Rich S.A."/>
            <person name="Livny J."/>
            <person name="Vlamakis H."/>
            <person name="Clish C."/>
            <person name="Bullock K."/>
            <person name="Deik A."/>
            <person name="Scott J."/>
            <person name="Pierce K.A."/>
            <person name="Xavier R.J."/>
            <person name="Alm E.J."/>
        </authorList>
    </citation>
    <scope>NUCLEOTIDE SEQUENCE [LARGE SCALE GENOMIC DNA]</scope>
    <source>
        <strain evidence="2 3">BIOML-A10</strain>
    </source>
</reference>
<dbReference type="EMBL" id="VWMK01000002">
    <property type="protein sequence ID" value="KAA3769565.1"/>
    <property type="molecule type" value="Genomic_DNA"/>
</dbReference>
<dbReference type="GO" id="GO:0016787">
    <property type="term" value="F:hydrolase activity"/>
    <property type="evidence" value="ECO:0007669"/>
    <property type="project" value="UniProtKB-KW"/>
</dbReference>
<evidence type="ECO:0000313" key="3">
    <source>
        <dbReference type="Proteomes" id="UP000422221"/>
    </source>
</evidence>
<dbReference type="Proteomes" id="UP000422221">
    <property type="component" value="Unassembled WGS sequence"/>
</dbReference>
<feature type="domain" description="Metallo-beta-lactamase" evidence="1">
    <location>
        <begin position="14"/>
        <end position="62"/>
    </location>
</feature>
<dbReference type="InterPro" id="IPR036866">
    <property type="entry name" value="RibonucZ/Hydroxyglut_hydro"/>
</dbReference>